<evidence type="ECO:0000256" key="19">
    <source>
        <dbReference type="ARBA" id="ARBA00054840"/>
    </source>
</evidence>
<comment type="similarity">
    <text evidence="5">Belongs to the CCR4/nocturin family.</text>
</comment>
<gene>
    <name evidence="22" type="ORF">F0562_015814</name>
</gene>
<keyword evidence="13" id="KW-0269">Exonuclease</keyword>
<dbReference type="PANTHER" id="PTHR12121">
    <property type="entry name" value="CARBON CATABOLITE REPRESSOR PROTEIN 4"/>
    <property type="match status" value="1"/>
</dbReference>
<evidence type="ECO:0000256" key="9">
    <source>
        <dbReference type="ARBA" id="ARBA00022722"/>
    </source>
</evidence>
<evidence type="ECO:0000256" key="15">
    <source>
        <dbReference type="ARBA" id="ARBA00022884"/>
    </source>
</evidence>
<keyword evidence="17" id="KW-0804">Transcription</keyword>
<keyword evidence="20" id="KW-0812">Transmembrane</keyword>
<reference evidence="22 23" key="1">
    <citation type="submission" date="2019-09" db="EMBL/GenBank/DDBJ databases">
        <title>A chromosome-level genome assembly of the Chinese tupelo Nyssa sinensis.</title>
        <authorList>
            <person name="Yang X."/>
            <person name="Kang M."/>
            <person name="Yang Y."/>
            <person name="Xiong H."/>
            <person name="Wang M."/>
            <person name="Zhang Z."/>
            <person name="Wang Z."/>
            <person name="Wu H."/>
            <person name="Ma T."/>
            <person name="Liu J."/>
            <person name="Xi Z."/>
        </authorList>
    </citation>
    <scope>NUCLEOTIDE SEQUENCE [LARGE SCALE GENOMIC DNA]</scope>
    <source>
        <strain evidence="22">J267</strain>
        <tissue evidence="22">Leaf</tissue>
    </source>
</reference>
<keyword evidence="15" id="KW-0694">RNA-binding</keyword>
<dbReference type="GO" id="GO:0046872">
    <property type="term" value="F:metal ion binding"/>
    <property type="evidence" value="ECO:0007669"/>
    <property type="project" value="UniProtKB-KW"/>
</dbReference>
<evidence type="ECO:0000256" key="12">
    <source>
        <dbReference type="ARBA" id="ARBA00022801"/>
    </source>
</evidence>
<evidence type="ECO:0000256" key="7">
    <source>
        <dbReference type="ARBA" id="ARBA00012161"/>
    </source>
</evidence>
<dbReference type="AlphaFoldDB" id="A0A5J4ZHV3"/>
<evidence type="ECO:0000256" key="3">
    <source>
        <dbReference type="ARBA" id="ARBA00004123"/>
    </source>
</evidence>
<comment type="subunit">
    <text evidence="6">Component of the CCR4-NOT complex, at least composed of CRR4 and CAF1 proteins.</text>
</comment>
<keyword evidence="20" id="KW-0472">Membrane</keyword>
<evidence type="ECO:0000256" key="13">
    <source>
        <dbReference type="ARBA" id="ARBA00022839"/>
    </source>
</evidence>
<dbReference type="PANTHER" id="PTHR12121:SF34">
    <property type="entry name" value="PROTEIN ANGEL"/>
    <property type="match status" value="1"/>
</dbReference>
<evidence type="ECO:0000256" key="5">
    <source>
        <dbReference type="ARBA" id="ARBA00010774"/>
    </source>
</evidence>
<dbReference type="GO" id="GO:0003723">
    <property type="term" value="F:RNA binding"/>
    <property type="evidence" value="ECO:0007669"/>
    <property type="project" value="UniProtKB-KW"/>
</dbReference>
<evidence type="ECO:0000256" key="2">
    <source>
        <dbReference type="ARBA" id="ARBA00001946"/>
    </source>
</evidence>
<keyword evidence="18" id="KW-0539">Nucleus</keyword>
<evidence type="ECO:0000256" key="6">
    <source>
        <dbReference type="ARBA" id="ARBA00011757"/>
    </source>
</evidence>
<evidence type="ECO:0000313" key="22">
    <source>
        <dbReference type="EMBL" id="KAA8518303.1"/>
    </source>
</evidence>
<dbReference type="Proteomes" id="UP000325577">
    <property type="component" value="Linkage Group LG7"/>
</dbReference>
<sequence>MLSVLRVHLPSDIPIVGCELTPYVLLRRPDKSVATDDVPESAPLDGHFLRYKWYRIQSDKKVAICSVHPSEQATLQCLGCVKAKIPVAKSYHCSPKCFSDAWQHHRVLHERATSAVNENGAEEEELFGRFNNATSGVVNTSLPGAATFISCGSYTKKWRQNLLREIVGYRADIVCLQEVQSDHFEKFFAPELDKHGYQALFKRKTAEVFGGSIHIIDGCATFFRRDRFSHVKKYEVEFNKAAQSLTDALVPSTQKKTALSRLVKDNVALIVVLEAKFSNQGIDNPGKRQLVCVANTHVNVHQDLKDVKLWQVHTLLKGLEKIAASADIPMLVCGDFNAVPGSSPHSLLAMGKVDPSHPDLAVDPIGILRPASKLTHQLPLVSAYSSFARMGVGIGLEQQRRRMDPTTNEPLFTNCTRDFIGTLDYIFYSADSLTLSFAASLGLDVDMVGSALLHLDPNSTDAQVFEQFDITTAGYGNSAVTDTATSLSSIARGRRWLNLGMVGGISIWLLMPVFIRNI</sequence>
<accession>A0A5J4ZHV3</accession>
<dbReference type="SUPFAM" id="SSF56219">
    <property type="entry name" value="DNase I-like"/>
    <property type="match status" value="1"/>
</dbReference>
<dbReference type="InterPro" id="IPR050410">
    <property type="entry name" value="CCR4/nocturin_mRNA_transcr"/>
</dbReference>
<proteinExistence type="inferred from homology"/>
<keyword evidence="11" id="KW-0677">Repeat</keyword>
<keyword evidence="20" id="KW-1133">Transmembrane helix</keyword>
<comment type="catalytic activity">
    <reaction evidence="1">
        <text>Exonucleolytic cleavage of poly(A) to 5'-AMP.</text>
        <dbReference type="EC" id="3.1.13.4"/>
    </reaction>
</comment>
<evidence type="ECO:0000256" key="14">
    <source>
        <dbReference type="ARBA" id="ARBA00022842"/>
    </source>
</evidence>
<comment type="subcellular location">
    <subcellularLocation>
        <location evidence="4">Cytoplasm</location>
    </subcellularLocation>
    <subcellularLocation>
        <location evidence="3">Nucleus</location>
    </subcellularLocation>
</comment>
<dbReference type="FunFam" id="3.60.10.10:FF:000016">
    <property type="entry name" value="Carbon catabolite repressor protein 4 1"/>
    <property type="match status" value="1"/>
</dbReference>
<dbReference type="OrthoDB" id="428734at2759"/>
<evidence type="ECO:0000256" key="16">
    <source>
        <dbReference type="ARBA" id="ARBA00023015"/>
    </source>
</evidence>
<evidence type="ECO:0000256" key="8">
    <source>
        <dbReference type="ARBA" id="ARBA00022490"/>
    </source>
</evidence>
<dbReference type="GO" id="GO:0005634">
    <property type="term" value="C:nucleus"/>
    <property type="evidence" value="ECO:0007669"/>
    <property type="project" value="UniProtKB-SubCell"/>
</dbReference>
<evidence type="ECO:0000256" key="10">
    <source>
        <dbReference type="ARBA" id="ARBA00022723"/>
    </source>
</evidence>
<evidence type="ECO:0000256" key="20">
    <source>
        <dbReference type="SAM" id="Phobius"/>
    </source>
</evidence>
<name>A0A5J4ZHV3_9ASTE</name>
<keyword evidence="14" id="KW-0460">Magnesium</keyword>
<comment type="function">
    <text evidence="19">Acts as a catalytic component of the CCR4-NOT core complex, which in the nucleus seems to be a general transcription factor, and in the cytoplasm the major mRNA deadenylase involved in mRNA turnover.</text>
</comment>
<dbReference type="InterPro" id="IPR036691">
    <property type="entry name" value="Endo/exonu/phosph_ase_sf"/>
</dbReference>
<dbReference type="GO" id="GO:0004535">
    <property type="term" value="F:poly(A)-specific ribonuclease activity"/>
    <property type="evidence" value="ECO:0007669"/>
    <property type="project" value="UniProtKB-EC"/>
</dbReference>
<evidence type="ECO:0000256" key="18">
    <source>
        <dbReference type="ARBA" id="ARBA00023242"/>
    </source>
</evidence>
<evidence type="ECO:0000256" key="11">
    <source>
        <dbReference type="ARBA" id="ARBA00022737"/>
    </source>
</evidence>
<protein>
    <recommendedName>
        <fullName evidence="7">poly(A)-specific ribonuclease</fullName>
        <ecNumber evidence="7">3.1.13.4</ecNumber>
    </recommendedName>
</protein>
<evidence type="ECO:0000256" key="17">
    <source>
        <dbReference type="ARBA" id="ARBA00023163"/>
    </source>
</evidence>
<evidence type="ECO:0000256" key="4">
    <source>
        <dbReference type="ARBA" id="ARBA00004496"/>
    </source>
</evidence>
<comment type="cofactor">
    <cofactor evidence="2">
        <name>Mg(2+)</name>
        <dbReference type="ChEBI" id="CHEBI:18420"/>
    </cofactor>
</comment>
<dbReference type="EC" id="3.1.13.4" evidence="7"/>
<dbReference type="Pfam" id="PF03372">
    <property type="entry name" value="Exo_endo_phos"/>
    <property type="match status" value="1"/>
</dbReference>
<dbReference type="InterPro" id="IPR005135">
    <property type="entry name" value="Endo/exonuclease/phosphatase"/>
</dbReference>
<keyword evidence="12" id="KW-0378">Hydrolase</keyword>
<keyword evidence="8" id="KW-0963">Cytoplasm</keyword>
<feature type="transmembrane region" description="Helical" evidence="20">
    <location>
        <begin position="496"/>
        <end position="515"/>
    </location>
</feature>
<evidence type="ECO:0000259" key="21">
    <source>
        <dbReference type="Pfam" id="PF03372"/>
    </source>
</evidence>
<dbReference type="EMBL" id="CM018050">
    <property type="protein sequence ID" value="KAA8518303.1"/>
    <property type="molecule type" value="Genomic_DNA"/>
</dbReference>
<keyword evidence="23" id="KW-1185">Reference proteome</keyword>
<keyword evidence="16" id="KW-0805">Transcription regulation</keyword>
<keyword evidence="10" id="KW-0479">Metal-binding</keyword>
<feature type="domain" description="Endonuclease/exonuclease/phosphatase" evidence="21">
    <location>
        <begin position="156"/>
        <end position="438"/>
    </location>
</feature>
<evidence type="ECO:0000313" key="23">
    <source>
        <dbReference type="Proteomes" id="UP000325577"/>
    </source>
</evidence>
<organism evidence="22 23">
    <name type="scientific">Nyssa sinensis</name>
    <dbReference type="NCBI Taxonomy" id="561372"/>
    <lineage>
        <taxon>Eukaryota</taxon>
        <taxon>Viridiplantae</taxon>
        <taxon>Streptophyta</taxon>
        <taxon>Embryophyta</taxon>
        <taxon>Tracheophyta</taxon>
        <taxon>Spermatophyta</taxon>
        <taxon>Magnoliopsida</taxon>
        <taxon>eudicotyledons</taxon>
        <taxon>Gunneridae</taxon>
        <taxon>Pentapetalae</taxon>
        <taxon>asterids</taxon>
        <taxon>Cornales</taxon>
        <taxon>Nyssaceae</taxon>
        <taxon>Nyssa</taxon>
    </lineage>
</organism>
<dbReference type="Gene3D" id="3.60.10.10">
    <property type="entry name" value="Endonuclease/exonuclease/phosphatase"/>
    <property type="match status" value="1"/>
</dbReference>
<evidence type="ECO:0000256" key="1">
    <source>
        <dbReference type="ARBA" id="ARBA00001663"/>
    </source>
</evidence>
<keyword evidence="9" id="KW-0540">Nuclease</keyword>
<dbReference type="GO" id="GO:0005737">
    <property type="term" value="C:cytoplasm"/>
    <property type="evidence" value="ECO:0007669"/>
    <property type="project" value="UniProtKB-SubCell"/>
</dbReference>